<feature type="compositionally biased region" description="Polar residues" evidence="2">
    <location>
        <begin position="135"/>
        <end position="153"/>
    </location>
</feature>
<evidence type="ECO:0000256" key="1">
    <source>
        <dbReference type="SAM" id="Coils"/>
    </source>
</evidence>
<reference evidence="3" key="1">
    <citation type="submission" date="2022-01" db="EMBL/GenBank/DDBJ databases">
        <authorList>
            <person name="Braso-Vives M."/>
        </authorList>
    </citation>
    <scope>NUCLEOTIDE SEQUENCE</scope>
</reference>
<feature type="region of interest" description="Disordered" evidence="2">
    <location>
        <begin position="119"/>
        <end position="185"/>
    </location>
</feature>
<feature type="region of interest" description="Disordered" evidence="2">
    <location>
        <begin position="1"/>
        <end position="21"/>
    </location>
</feature>
<evidence type="ECO:0000256" key="2">
    <source>
        <dbReference type="SAM" id="MobiDB-lite"/>
    </source>
</evidence>
<dbReference type="PANTHER" id="PTHR15347:SF1">
    <property type="entry name" value="SPERM-ASSOCIATED ANTIGEN 5"/>
    <property type="match status" value="1"/>
</dbReference>
<protein>
    <submittedName>
        <fullName evidence="3">SPAG5 protein</fullName>
    </submittedName>
</protein>
<dbReference type="InterPro" id="IPR028728">
    <property type="entry name" value="Astrin"/>
</dbReference>
<accession>A0A8K0EI02</accession>
<evidence type="ECO:0000313" key="3">
    <source>
        <dbReference type="EMBL" id="CAH1251700.1"/>
    </source>
</evidence>
<feature type="compositionally biased region" description="Polar residues" evidence="2">
    <location>
        <begin position="556"/>
        <end position="565"/>
    </location>
</feature>
<feature type="coiled-coil region" evidence="1">
    <location>
        <begin position="1370"/>
        <end position="1422"/>
    </location>
</feature>
<dbReference type="Proteomes" id="UP000838412">
    <property type="component" value="Chromosome 19"/>
</dbReference>
<dbReference type="EMBL" id="OV696704">
    <property type="protein sequence ID" value="CAH1251700.1"/>
    <property type="molecule type" value="Genomic_DNA"/>
</dbReference>
<feature type="region of interest" description="Disordered" evidence="2">
    <location>
        <begin position="1245"/>
        <end position="1271"/>
    </location>
</feature>
<keyword evidence="1" id="KW-0175">Coiled coil</keyword>
<name>A0A8K0EI02_BRALA</name>
<feature type="region of interest" description="Disordered" evidence="2">
    <location>
        <begin position="372"/>
        <end position="441"/>
    </location>
</feature>
<feature type="region of interest" description="Disordered" evidence="2">
    <location>
        <begin position="487"/>
        <end position="509"/>
    </location>
</feature>
<feature type="coiled-coil region" evidence="1">
    <location>
        <begin position="717"/>
        <end position="888"/>
    </location>
</feature>
<feature type="coiled-coil region" evidence="1">
    <location>
        <begin position="1447"/>
        <end position="1551"/>
    </location>
</feature>
<gene>
    <name evidence="3" type="primary">SPAG5</name>
    <name evidence="3" type="ORF">BLAG_LOCUS12013</name>
</gene>
<proteinExistence type="predicted"/>
<feature type="compositionally biased region" description="Polar residues" evidence="2">
    <location>
        <begin position="378"/>
        <end position="388"/>
    </location>
</feature>
<keyword evidence="4" id="KW-1185">Reference proteome</keyword>
<feature type="region of interest" description="Disordered" evidence="2">
    <location>
        <begin position="1292"/>
        <end position="1343"/>
    </location>
</feature>
<feature type="compositionally biased region" description="Polar residues" evidence="2">
    <location>
        <begin position="487"/>
        <end position="498"/>
    </location>
</feature>
<evidence type="ECO:0000313" key="4">
    <source>
        <dbReference type="Proteomes" id="UP000838412"/>
    </source>
</evidence>
<dbReference type="GO" id="GO:0051988">
    <property type="term" value="P:regulation of attachment of spindle microtubules to kinetochore"/>
    <property type="evidence" value="ECO:0007669"/>
    <property type="project" value="InterPro"/>
</dbReference>
<feature type="compositionally biased region" description="Basic and acidic residues" evidence="2">
    <location>
        <begin position="499"/>
        <end position="509"/>
    </location>
</feature>
<sequence length="1599" mass="175617">MEQVIPTTPSRQVLGTVNTPSSGRVFKQAKRRSVVATPGIVPAPKTPLRGLRFHSSDTPQKIYQDENDSPASPEEKLVKAQKDLQEKEQLILQLQQQLAHLTLDSPALLQGKPAAQLQKKSADQLQEKSADQLQEKSAAQLQEKSAAQLYMSSTGGGDNKPSPLATAEGTAASMEGVPAAERSHDSCVPDIPTIMVSPCHHQGKKPGGYGFDPRVDDTDETMNLVNMPSMFVPGYPGDEVNNYEEEEDTMQILGEASAFVRETLGDATPPAEGVGGSYATADCTKPEAARGGQDGFSTSVGKYVDGVISQAVTNVLEDQFKTFEELSEDEIASEDKLAGSSSPCRNLRDIATELQADLSYSSPLLRATDMTVSKMGESRTSTANNAPSSPEACTAGVSTANDEAVSAEAPPSPVAGTAGDSTLSDEAVGAAAPPSPEAHTAGDEAVDAFVDDIISSAAEQLQSSPCGAPWGNLRGIAAQLQADLSFSSPAQPTATPRENATDSEPRRRGMEVVATSDAHSVIDRAFRFLHEQDHQVTEETVTMATTDAEAAPTATVSKDTGSSPLATPKKFADSATATSPVATVVRETEMTPKSHVSVATATTPARVVARAVGTSPLATVTQETEMTPTKFRDTATGTTPPPASATVATGTTPVRQVAMETMMTPVRVTEEGTATTPGLVPHVTTGTAMTPGEPDKPEDSQTVDLSALDEAGLRRRAQALSISNELLRNDISALNEDRVKLSQSVHTLKQRLENSDADLRAEVARLTAEKAAAAAELQKSADRLQETEQRLQDSQLLVQNMSRTMQQGEDSLKTQEEQAALIGQLQRKNNQLEEDLLRSYQQHKEELTRVTHERDRYGRHLEQSQVEMMQLEEDLQVYIDLFQEMEETKVSNDDNTKLNEECTEHLQNIVGNVEKDRESLLQERGELECLREECDRRTKELDGREQAMLTENQRLKFEAEDAARKESQTNEDLFSAMSQVSDLSADVALLTVAEEETRLKLQEAASRCEALQREAEERGAELVGLQATLSLQEMENETLQDRLKESESKLSKMNEQLDAEFERFGMEMETTSNDLQTANQEREQLRSDLENCLSIMEENERVAKQQKQELEQKEELQAELYRCREQLEASEAQYHDQLAFHEAERDTQSESLRETEEALLRETQKAEKFQKECEERQEALVTLQGNFKELKTKLSETLQELDSIKTSAHHMLLQQGQEMQATREELGAVRGRLEGLASSLQARIGNKEKAEQTPTVALATPAKSAPGSSSMVSPARAVSLVSSIMYAVREKVIGTPSPRPDKGNAASTGEQGTRDTIDLSESTSDEEPGEEKTPDQSEQSLVAQTEAVSDLVTRVLGMMKMLEKASDLALSDLQKENMTLKRKLSRIHQDHDDTIHDVTSDLMQSEQREEKLRVELNLKREELAAVQTALEYSKDKLSQLSENMGSLSDAQATCKKQTAELEKLRVTLRSHEEKNRILQEELESALGQRSHRGDTGGSEVTLVRERIALKAEVQDLRLKVMDKEEEMTQVLATANRRMKTHEANQEKAETEVCRLDNMIEAIRKTLLKHKDIVRTCDDLDELLRDLDGNGNSEETIHFV</sequence>
<dbReference type="OrthoDB" id="10071766at2759"/>
<dbReference type="PANTHER" id="PTHR15347">
    <property type="entry name" value="SPERM-ASSOCIATED ANTIGEN 5"/>
    <property type="match status" value="1"/>
</dbReference>
<dbReference type="GO" id="GO:0051301">
    <property type="term" value="P:cell division"/>
    <property type="evidence" value="ECO:0007669"/>
    <property type="project" value="InterPro"/>
</dbReference>
<organism evidence="3 4">
    <name type="scientific">Branchiostoma lanceolatum</name>
    <name type="common">Common lancelet</name>
    <name type="synonym">Amphioxus lanceolatum</name>
    <dbReference type="NCBI Taxonomy" id="7740"/>
    <lineage>
        <taxon>Eukaryota</taxon>
        <taxon>Metazoa</taxon>
        <taxon>Chordata</taxon>
        <taxon>Cephalochordata</taxon>
        <taxon>Leptocardii</taxon>
        <taxon>Amphioxiformes</taxon>
        <taxon>Branchiostomatidae</taxon>
        <taxon>Branchiostoma</taxon>
    </lineage>
</organism>
<feature type="region of interest" description="Disordered" evidence="2">
    <location>
        <begin position="548"/>
        <end position="571"/>
    </location>
</feature>
<feature type="coiled-coil region" evidence="1">
    <location>
        <begin position="994"/>
        <end position="1200"/>
    </location>
</feature>
<feature type="compositionally biased region" description="Basic and acidic residues" evidence="2">
    <location>
        <begin position="120"/>
        <end position="134"/>
    </location>
</feature>